<dbReference type="EMBL" id="JAWJZY010000002">
    <property type="protein sequence ID" value="MEE8658354.1"/>
    <property type="molecule type" value="Genomic_DNA"/>
</dbReference>
<dbReference type="SUPFAM" id="SSF102114">
    <property type="entry name" value="Radical SAM enzymes"/>
    <property type="match status" value="1"/>
</dbReference>
<feature type="domain" description="Radical SAM core" evidence="7">
    <location>
        <begin position="72"/>
        <end position="285"/>
    </location>
</feature>
<dbReference type="SFLD" id="SFLDF00397">
    <property type="entry name" value="adenosyl-hopene_transferase"/>
    <property type="match status" value="1"/>
</dbReference>
<dbReference type="InterPro" id="IPR058240">
    <property type="entry name" value="rSAM_sf"/>
</dbReference>
<keyword evidence="5" id="KW-0411">Iron-sulfur</keyword>
<evidence type="ECO:0000256" key="6">
    <source>
        <dbReference type="SAM" id="MobiDB-lite"/>
    </source>
</evidence>
<keyword evidence="2" id="KW-0949">S-adenosyl-L-methionine</keyword>
<comment type="cofactor">
    <cofactor evidence="1">
        <name>[4Fe-4S] cluster</name>
        <dbReference type="ChEBI" id="CHEBI:49883"/>
    </cofactor>
</comment>
<evidence type="ECO:0000256" key="3">
    <source>
        <dbReference type="ARBA" id="ARBA00022723"/>
    </source>
</evidence>
<accession>A0ABU7U0E6</accession>
<dbReference type="InterPro" id="IPR050377">
    <property type="entry name" value="Radical_SAM_PqqE_MftC-like"/>
</dbReference>
<name>A0ABU7U0E6_9PROT</name>
<evidence type="ECO:0000256" key="4">
    <source>
        <dbReference type="ARBA" id="ARBA00023004"/>
    </source>
</evidence>
<protein>
    <submittedName>
        <fullName evidence="8">Radical SAM core domain-containing protein</fullName>
    </submittedName>
</protein>
<dbReference type="CDD" id="cd01335">
    <property type="entry name" value="Radical_SAM"/>
    <property type="match status" value="1"/>
</dbReference>
<dbReference type="InterPro" id="IPR022563">
    <property type="entry name" value="DUF3463"/>
</dbReference>
<organism evidence="8 9">
    <name type="scientific">Sorlinia euscelidii</name>
    <dbReference type="NCBI Taxonomy" id="3081148"/>
    <lineage>
        <taxon>Bacteria</taxon>
        <taxon>Pseudomonadati</taxon>
        <taxon>Pseudomonadota</taxon>
        <taxon>Alphaproteobacteria</taxon>
        <taxon>Acetobacterales</taxon>
        <taxon>Acetobacteraceae</taxon>
        <taxon>Sorlinia</taxon>
    </lineage>
</organism>
<sequence length="448" mass="49912">MPAAMACHPGGTGPGVKVTAHVAGETLFKSTGATRRTLTAEMQSRGAGVESFMAVPIMQAVRVGHYVVKQHLLGRKRYPLVLMLEPLFRCNLACAGCGKIDYPAQILNQRMSVQECLDADAEADAPVIAIAGGEPLLHKEMPQIVKGLIGRKKYVYLCTNALLLEKKLDDYTPSPFFSFDVHLDGDANMHDASVCQDGVYERAVAAILNAKARGFRVSINCTLFDGADPKRVASFFDEVMAMGVDGIMTAPGYAYERAPDQEHFLNRQKTKQLFRDIFRLGKGKKWRFTQSPLFLNFLAGNETYHCTPWGKPLRTVFGWQRPCYLLGEGYAKTYQELMDDTAWEKYGTGAYEKCADCMVHSGYESTAVMDAVRRPWHIMKVALFGPETEKPMAPEISLENQRPAEYRYEEQVHAQIQNIEAQKPARAPRVRFHRAETAPAEEKSAATA</sequence>
<dbReference type="PANTHER" id="PTHR11228">
    <property type="entry name" value="RADICAL SAM DOMAIN PROTEIN"/>
    <property type="match status" value="1"/>
</dbReference>
<dbReference type="Gene3D" id="3.20.20.70">
    <property type="entry name" value="Aldolase class I"/>
    <property type="match status" value="1"/>
</dbReference>
<dbReference type="InterPro" id="IPR007197">
    <property type="entry name" value="rSAM"/>
</dbReference>
<keyword evidence="9" id="KW-1185">Reference proteome</keyword>
<gene>
    <name evidence="8" type="ORF">DOFOFD_04950</name>
</gene>
<dbReference type="Pfam" id="PF04055">
    <property type="entry name" value="Radical_SAM"/>
    <property type="match status" value="1"/>
</dbReference>
<dbReference type="InterPro" id="IPR013785">
    <property type="entry name" value="Aldolase_TIM"/>
</dbReference>
<dbReference type="PROSITE" id="PS51918">
    <property type="entry name" value="RADICAL_SAM"/>
    <property type="match status" value="1"/>
</dbReference>
<dbReference type="Proteomes" id="UP001312908">
    <property type="component" value="Unassembled WGS sequence"/>
</dbReference>
<evidence type="ECO:0000313" key="8">
    <source>
        <dbReference type="EMBL" id="MEE8658354.1"/>
    </source>
</evidence>
<dbReference type="InterPro" id="IPR017833">
    <property type="entry name" value="Hopanoid_synth-assoc_rSAM_HpnH"/>
</dbReference>
<evidence type="ECO:0000313" key="9">
    <source>
        <dbReference type="Proteomes" id="UP001312908"/>
    </source>
</evidence>
<feature type="compositionally biased region" description="Basic and acidic residues" evidence="6">
    <location>
        <begin position="433"/>
        <end position="448"/>
    </location>
</feature>
<dbReference type="SFLD" id="SFLDS00029">
    <property type="entry name" value="Radical_SAM"/>
    <property type="match status" value="1"/>
</dbReference>
<evidence type="ECO:0000259" key="7">
    <source>
        <dbReference type="PROSITE" id="PS51918"/>
    </source>
</evidence>
<dbReference type="Pfam" id="PF11946">
    <property type="entry name" value="DUF3463"/>
    <property type="match status" value="1"/>
</dbReference>
<feature type="region of interest" description="Disordered" evidence="6">
    <location>
        <begin position="420"/>
        <end position="448"/>
    </location>
</feature>
<proteinExistence type="predicted"/>
<dbReference type="PANTHER" id="PTHR11228:SF22">
    <property type="entry name" value="PEPTIDE BIOSYNTHESIS PROTEIN YYDG-RELATED"/>
    <property type="match status" value="1"/>
</dbReference>
<keyword evidence="3" id="KW-0479">Metal-binding</keyword>
<reference evidence="8 9" key="1">
    <citation type="submission" date="2023-10" db="EMBL/GenBank/DDBJ databases">
        <title>Sorlinia euscelidii gen. nov., sp. nov., an acetic acid bacteria isolated from the gut of Euscelidius variegatus emitter.</title>
        <authorList>
            <person name="Michoud G."/>
            <person name="Marasco R."/>
            <person name="Seferji K."/>
            <person name="Gonella E."/>
            <person name="Garuglieri E."/>
            <person name="Alma A."/>
            <person name="Mapelli F."/>
            <person name="Borin S."/>
            <person name="Daffonchio D."/>
            <person name="Crotti E."/>
        </authorList>
    </citation>
    <scope>NUCLEOTIDE SEQUENCE [LARGE SCALE GENOMIC DNA]</scope>
    <source>
        <strain evidence="8 9">EV16P</strain>
    </source>
</reference>
<dbReference type="SFLD" id="SFLDG01067">
    <property type="entry name" value="SPASM/twitch_domain_containing"/>
    <property type="match status" value="1"/>
</dbReference>
<evidence type="ECO:0000256" key="5">
    <source>
        <dbReference type="ARBA" id="ARBA00023014"/>
    </source>
</evidence>
<evidence type="ECO:0000256" key="1">
    <source>
        <dbReference type="ARBA" id="ARBA00001966"/>
    </source>
</evidence>
<dbReference type="NCBIfam" id="TIGR03470">
    <property type="entry name" value="HpnH"/>
    <property type="match status" value="1"/>
</dbReference>
<comment type="caution">
    <text evidence="8">The sequence shown here is derived from an EMBL/GenBank/DDBJ whole genome shotgun (WGS) entry which is preliminary data.</text>
</comment>
<evidence type="ECO:0000256" key="2">
    <source>
        <dbReference type="ARBA" id="ARBA00022691"/>
    </source>
</evidence>
<keyword evidence="4" id="KW-0408">Iron</keyword>